<evidence type="ECO:0000256" key="1">
    <source>
        <dbReference type="SAM" id="MobiDB-lite"/>
    </source>
</evidence>
<dbReference type="AlphaFoldDB" id="A0A9P6DDU0"/>
<sequence length="91" mass="9945">MAKPGPTDLCLKTCPRTFPDPTFELTRNPVEGKHGPKPNPEPLPGLLNRPKPNLDSTELTLVDLQNVIVEDSQPPLNQGGYLKRGGHSPKK</sequence>
<reference evidence="2" key="1">
    <citation type="journal article" date="2020" name="Nat. Commun.">
        <title>Large-scale genome sequencing of mycorrhizal fungi provides insights into the early evolution of symbiotic traits.</title>
        <authorList>
            <person name="Miyauchi S."/>
            <person name="Kiss E."/>
            <person name="Kuo A."/>
            <person name="Drula E."/>
            <person name="Kohler A."/>
            <person name="Sanchez-Garcia M."/>
            <person name="Morin E."/>
            <person name="Andreopoulos B."/>
            <person name="Barry K.W."/>
            <person name="Bonito G."/>
            <person name="Buee M."/>
            <person name="Carver A."/>
            <person name="Chen C."/>
            <person name="Cichocki N."/>
            <person name="Clum A."/>
            <person name="Culley D."/>
            <person name="Crous P.W."/>
            <person name="Fauchery L."/>
            <person name="Girlanda M."/>
            <person name="Hayes R.D."/>
            <person name="Keri Z."/>
            <person name="LaButti K."/>
            <person name="Lipzen A."/>
            <person name="Lombard V."/>
            <person name="Magnuson J."/>
            <person name="Maillard F."/>
            <person name="Murat C."/>
            <person name="Nolan M."/>
            <person name="Ohm R.A."/>
            <person name="Pangilinan J."/>
            <person name="Pereira M.F."/>
            <person name="Perotto S."/>
            <person name="Peter M."/>
            <person name="Pfister S."/>
            <person name="Riley R."/>
            <person name="Sitrit Y."/>
            <person name="Stielow J.B."/>
            <person name="Szollosi G."/>
            <person name="Zifcakova L."/>
            <person name="Stursova M."/>
            <person name="Spatafora J.W."/>
            <person name="Tedersoo L."/>
            <person name="Vaario L.M."/>
            <person name="Yamada A."/>
            <person name="Yan M."/>
            <person name="Wang P."/>
            <person name="Xu J."/>
            <person name="Bruns T."/>
            <person name="Baldrian P."/>
            <person name="Vilgalys R."/>
            <person name="Dunand C."/>
            <person name="Henrissat B."/>
            <person name="Grigoriev I.V."/>
            <person name="Hibbett D."/>
            <person name="Nagy L.G."/>
            <person name="Martin F.M."/>
        </authorList>
    </citation>
    <scope>NUCLEOTIDE SEQUENCE</scope>
    <source>
        <strain evidence="2">UP504</strain>
    </source>
</reference>
<evidence type="ECO:0000313" key="3">
    <source>
        <dbReference type="Proteomes" id="UP000886523"/>
    </source>
</evidence>
<feature type="region of interest" description="Disordered" evidence="1">
    <location>
        <begin position="18"/>
        <end position="54"/>
    </location>
</feature>
<evidence type="ECO:0000313" key="2">
    <source>
        <dbReference type="EMBL" id="KAF9502671.1"/>
    </source>
</evidence>
<feature type="region of interest" description="Disordered" evidence="1">
    <location>
        <begin position="70"/>
        <end position="91"/>
    </location>
</feature>
<gene>
    <name evidence="2" type="ORF">BS47DRAFT_1403267</name>
</gene>
<dbReference type="EMBL" id="MU129751">
    <property type="protein sequence ID" value="KAF9502671.1"/>
    <property type="molecule type" value="Genomic_DNA"/>
</dbReference>
<organism evidence="2 3">
    <name type="scientific">Hydnum rufescens UP504</name>
    <dbReference type="NCBI Taxonomy" id="1448309"/>
    <lineage>
        <taxon>Eukaryota</taxon>
        <taxon>Fungi</taxon>
        <taxon>Dikarya</taxon>
        <taxon>Basidiomycota</taxon>
        <taxon>Agaricomycotina</taxon>
        <taxon>Agaricomycetes</taxon>
        <taxon>Cantharellales</taxon>
        <taxon>Hydnaceae</taxon>
        <taxon>Hydnum</taxon>
    </lineage>
</organism>
<dbReference type="Proteomes" id="UP000886523">
    <property type="component" value="Unassembled WGS sequence"/>
</dbReference>
<keyword evidence="3" id="KW-1185">Reference proteome</keyword>
<name>A0A9P6DDU0_9AGAM</name>
<comment type="caution">
    <text evidence="2">The sequence shown here is derived from an EMBL/GenBank/DDBJ whole genome shotgun (WGS) entry which is preliminary data.</text>
</comment>
<accession>A0A9P6DDU0</accession>
<protein>
    <submittedName>
        <fullName evidence="2">Uncharacterized protein</fullName>
    </submittedName>
</protein>
<proteinExistence type="predicted"/>